<dbReference type="InterPro" id="IPR011006">
    <property type="entry name" value="CheY-like_superfamily"/>
</dbReference>
<evidence type="ECO:0000259" key="2">
    <source>
        <dbReference type="PROSITE" id="PS50110"/>
    </source>
</evidence>
<protein>
    <submittedName>
        <fullName evidence="3">Response regulator receiver domain-containing protein</fullName>
    </submittedName>
</protein>
<dbReference type="STRING" id="641665.GCA_002104455_01978"/>
<keyword evidence="4" id="KW-1185">Reference proteome</keyword>
<evidence type="ECO:0000256" key="1">
    <source>
        <dbReference type="PROSITE-ProRule" id="PRU00169"/>
    </source>
</evidence>
<dbReference type="Gene3D" id="3.40.50.2300">
    <property type="match status" value="1"/>
</dbReference>
<reference evidence="4" key="1">
    <citation type="submission" date="2016-10" db="EMBL/GenBank/DDBJ databases">
        <authorList>
            <person name="Varghese N."/>
            <person name="Submissions S."/>
        </authorList>
    </citation>
    <scope>NUCLEOTIDE SEQUENCE [LARGE SCALE GENOMIC DNA]</scope>
    <source>
        <strain evidence="4">CGMCC 1.9127</strain>
    </source>
</reference>
<dbReference type="Pfam" id="PF00072">
    <property type="entry name" value="Response_reg"/>
    <property type="match status" value="1"/>
</dbReference>
<feature type="modified residue" description="4-aspartylphosphate" evidence="1">
    <location>
        <position position="61"/>
    </location>
</feature>
<dbReference type="PANTHER" id="PTHR43228:SF1">
    <property type="entry name" value="TWO-COMPONENT RESPONSE REGULATOR ARR22"/>
    <property type="match status" value="1"/>
</dbReference>
<organism evidence="3 4">
    <name type="scientific">Colwellia chukchiensis</name>
    <dbReference type="NCBI Taxonomy" id="641665"/>
    <lineage>
        <taxon>Bacteria</taxon>
        <taxon>Pseudomonadati</taxon>
        <taxon>Pseudomonadota</taxon>
        <taxon>Gammaproteobacteria</taxon>
        <taxon>Alteromonadales</taxon>
        <taxon>Colwelliaceae</taxon>
        <taxon>Colwellia</taxon>
    </lineage>
</organism>
<dbReference type="Proteomes" id="UP000199297">
    <property type="component" value="Unassembled WGS sequence"/>
</dbReference>
<dbReference type="SUPFAM" id="SSF52172">
    <property type="entry name" value="CheY-like"/>
    <property type="match status" value="1"/>
</dbReference>
<dbReference type="InterPro" id="IPR011990">
    <property type="entry name" value="TPR-like_helical_dom_sf"/>
</dbReference>
<dbReference type="PROSITE" id="PS50110">
    <property type="entry name" value="RESPONSE_REGULATORY"/>
    <property type="match status" value="1"/>
</dbReference>
<proteinExistence type="predicted"/>
<feature type="domain" description="Response regulatory" evidence="2">
    <location>
        <begin position="9"/>
        <end position="130"/>
    </location>
</feature>
<dbReference type="RefSeq" id="WP_085285928.1">
    <property type="nucleotide sequence ID" value="NZ_FOBI01000029.1"/>
</dbReference>
<evidence type="ECO:0000313" key="4">
    <source>
        <dbReference type="Proteomes" id="UP000199297"/>
    </source>
</evidence>
<gene>
    <name evidence="3" type="ORF">SAMN05216262_12919</name>
</gene>
<dbReference type="SMART" id="SM00448">
    <property type="entry name" value="REC"/>
    <property type="match status" value="1"/>
</dbReference>
<dbReference type="InterPro" id="IPR052048">
    <property type="entry name" value="ST_Response_Regulator"/>
</dbReference>
<dbReference type="AlphaFoldDB" id="A0A1H7TVJ0"/>
<name>A0A1H7TVJ0_9GAMM</name>
<sequence>MKEFHNQRPVLVIDDCQIYRVASKTMLLKLGLNPEQILLAKDASTALDFCQTESFQLVLCDYNLGSHTNGHQLLDEMIYRKLLPADCAIVIVTGNASTEVVRGFADLKPDGFLVKPVNFLTLQQRLPKIIRRKRMISQVLTTYAGGDFNHAIKLAEDAVDSATEMTNSALLLKARALIALNKLDDARNVLISINDAPESSLIQLELAQIAFKQKQFKLCETVLKPLEKDPITCTAALQLSAEVLFKQALFELALKKIVESVAKSPKHIVRHLMKAHIAMAQFDLKTAYQGAAGALKEASNSFRETLALHHFAAQLTLDRSQFADTKDKQKYLNRFTLQCQSWRNRFDFKEYKRFELLLMARASGLGGAITKAIAYFDEYQQYIKKAKSQPASVNEQIELAKVYLMFNNIDAYQATMQVLAREFNRDSTTIEHQAFRRYLARWCEQVERISAQISNLKTASKNLLHNKSYGMALEKLIKAQELNALDEEVASMLIFCLTKAWPAGWSKQEVSRLALKCRLVSTSKFNTAAYRRNCQILVAQLDIKELIQWPSASDNLLGTR</sequence>
<keyword evidence="1" id="KW-0597">Phosphoprotein</keyword>
<dbReference type="InterPro" id="IPR001789">
    <property type="entry name" value="Sig_transdc_resp-reg_receiver"/>
</dbReference>
<dbReference type="PANTHER" id="PTHR43228">
    <property type="entry name" value="TWO-COMPONENT RESPONSE REGULATOR"/>
    <property type="match status" value="1"/>
</dbReference>
<dbReference type="Gene3D" id="1.25.40.10">
    <property type="entry name" value="Tetratricopeptide repeat domain"/>
    <property type="match status" value="1"/>
</dbReference>
<accession>A0A1H7TVJ0</accession>
<dbReference type="OrthoDB" id="7298659at2"/>
<evidence type="ECO:0000313" key="3">
    <source>
        <dbReference type="EMBL" id="SEL88673.1"/>
    </source>
</evidence>
<dbReference type="EMBL" id="FOBI01000029">
    <property type="protein sequence ID" value="SEL88673.1"/>
    <property type="molecule type" value="Genomic_DNA"/>
</dbReference>
<dbReference type="GO" id="GO:0000160">
    <property type="term" value="P:phosphorelay signal transduction system"/>
    <property type="evidence" value="ECO:0007669"/>
    <property type="project" value="InterPro"/>
</dbReference>